<reference evidence="9 10" key="1">
    <citation type="submission" date="2019-07" db="EMBL/GenBank/DDBJ databases">
        <title>Genomic Encyclopedia of Type Strains, Phase IV (KMG-IV): sequencing the most valuable type-strain genomes for metagenomic binning, comparative biology and taxonomic classification.</title>
        <authorList>
            <person name="Goeker M."/>
        </authorList>
    </citation>
    <scope>NUCLEOTIDE SEQUENCE [LARGE SCALE GENOMIC DNA]</scope>
    <source>
        <strain evidence="9 10">SS015</strain>
    </source>
</reference>
<gene>
    <name evidence="9" type="ORF">EDC39_10759</name>
</gene>
<dbReference type="OrthoDB" id="9813689at2"/>
<feature type="binding site" evidence="7">
    <location>
        <position position="189"/>
    </location>
    <ligand>
        <name>Zn(2+)</name>
        <dbReference type="ChEBI" id="CHEBI:29105"/>
    </ligand>
</feature>
<keyword evidence="7" id="KW-0862">Zinc</keyword>
<dbReference type="Pfam" id="PF03006">
    <property type="entry name" value="HlyIII"/>
    <property type="match status" value="1"/>
</dbReference>
<evidence type="ECO:0000256" key="2">
    <source>
        <dbReference type="ARBA" id="ARBA00008488"/>
    </source>
</evidence>
<feature type="transmembrane region" description="Helical" evidence="8">
    <location>
        <begin position="134"/>
        <end position="155"/>
    </location>
</feature>
<feature type="transmembrane region" description="Helical" evidence="8">
    <location>
        <begin position="50"/>
        <end position="69"/>
    </location>
</feature>
<dbReference type="Proteomes" id="UP000324159">
    <property type="component" value="Unassembled WGS sequence"/>
</dbReference>
<evidence type="ECO:0000256" key="8">
    <source>
        <dbReference type="SAM" id="Phobius"/>
    </source>
</evidence>
<dbReference type="RefSeq" id="WP_148896034.1">
    <property type="nucleotide sequence ID" value="NZ_VNIB01000007.1"/>
</dbReference>
<dbReference type="PANTHER" id="PTHR20855">
    <property type="entry name" value="ADIPOR/PROGESTIN RECEPTOR-RELATED"/>
    <property type="match status" value="1"/>
</dbReference>
<dbReference type="EMBL" id="VNIB01000007">
    <property type="protein sequence ID" value="TYO98264.1"/>
    <property type="molecule type" value="Genomic_DNA"/>
</dbReference>
<comment type="subcellular location">
    <subcellularLocation>
        <location evidence="1">Cell membrane</location>
        <topology evidence="1">Multi-pass membrane protein</topology>
    </subcellularLocation>
</comment>
<sequence length="216" mass="23566">MADSPEYTRKEEIANSLTHGLGAALALGGLVVLILGAAHRGDAWHLTTSAIYGLTLIGSFLASTLYHAFSRTNIKRILRTIDHAAIFLLIAGTYTPFTLVTLRGPWGWALFGVIWGCAIAGIICEAAASRSREFLRVGSYVVMGWAVVIAVRPLLQQLDPAGFRLLVAGGLAYTGGIVFYAWRRIPYGHAIWHLFVLVGSALHFFAIFWYVIPHQA</sequence>
<keyword evidence="3" id="KW-1003">Cell membrane</keyword>
<evidence type="ECO:0000256" key="4">
    <source>
        <dbReference type="ARBA" id="ARBA00022692"/>
    </source>
</evidence>
<proteinExistence type="inferred from homology"/>
<feature type="transmembrane region" description="Helical" evidence="8">
    <location>
        <begin position="161"/>
        <end position="182"/>
    </location>
</feature>
<keyword evidence="5 8" id="KW-1133">Transmembrane helix</keyword>
<evidence type="ECO:0000313" key="9">
    <source>
        <dbReference type="EMBL" id="TYO98264.1"/>
    </source>
</evidence>
<dbReference type="InterPro" id="IPR005744">
    <property type="entry name" value="Hy-lIII"/>
</dbReference>
<feature type="transmembrane region" description="Helical" evidence="8">
    <location>
        <begin position="21"/>
        <end position="38"/>
    </location>
</feature>
<comment type="caution">
    <text evidence="9">The sequence shown here is derived from an EMBL/GenBank/DDBJ whole genome shotgun (WGS) entry which is preliminary data.</text>
</comment>
<evidence type="ECO:0000256" key="6">
    <source>
        <dbReference type="ARBA" id="ARBA00023136"/>
    </source>
</evidence>
<feature type="transmembrane region" description="Helical" evidence="8">
    <location>
        <begin position="106"/>
        <end position="127"/>
    </location>
</feature>
<organism evidence="9 10">
    <name type="scientific">Geothermobacter ehrlichii</name>
    <dbReference type="NCBI Taxonomy" id="213224"/>
    <lineage>
        <taxon>Bacteria</taxon>
        <taxon>Pseudomonadati</taxon>
        <taxon>Thermodesulfobacteriota</taxon>
        <taxon>Desulfuromonadia</taxon>
        <taxon>Desulfuromonadales</taxon>
        <taxon>Geothermobacteraceae</taxon>
        <taxon>Geothermobacter</taxon>
    </lineage>
</organism>
<dbReference type="AlphaFoldDB" id="A0A5D3WIH4"/>
<dbReference type="GO" id="GO:0046872">
    <property type="term" value="F:metal ion binding"/>
    <property type="evidence" value="ECO:0007669"/>
    <property type="project" value="UniProtKB-KW"/>
</dbReference>
<evidence type="ECO:0000256" key="5">
    <source>
        <dbReference type="ARBA" id="ARBA00022989"/>
    </source>
</evidence>
<dbReference type="GO" id="GO:0005886">
    <property type="term" value="C:plasma membrane"/>
    <property type="evidence" value="ECO:0007669"/>
    <property type="project" value="UniProtKB-SubCell"/>
</dbReference>
<feature type="binding site" evidence="7">
    <location>
        <position position="67"/>
    </location>
    <ligand>
        <name>Zn(2+)</name>
        <dbReference type="ChEBI" id="CHEBI:29105"/>
    </ligand>
</feature>
<name>A0A5D3WIH4_9BACT</name>
<keyword evidence="10" id="KW-1185">Reference proteome</keyword>
<keyword evidence="7" id="KW-0479">Metal-binding</keyword>
<protein>
    <submittedName>
        <fullName evidence="9">Hemolysin III</fullName>
    </submittedName>
</protein>
<keyword evidence="6 8" id="KW-0472">Membrane</keyword>
<dbReference type="InterPro" id="IPR004254">
    <property type="entry name" value="AdipoR/HlyIII-related"/>
</dbReference>
<feature type="transmembrane region" description="Helical" evidence="8">
    <location>
        <begin position="81"/>
        <end position="100"/>
    </location>
</feature>
<comment type="similarity">
    <text evidence="2">Belongs to the UPF0073 (Hly-III) family.</text>
</comment>
<evidence type="ECO:0000256" key="1">
    <source>
        <dbReference type="ARBA" id="ARBA00004651"/>
    </source>
</evidence>
<evidence type="ECO:0000256" key="3">
    <source>
        <dbReference type="ARBA" id="ARBA00022475"/>
    </source>
</evidence>
<keyword evidence="4 8" id="KW-0812">Transmembrane</keyword>
<evidence type="ECO:0000313" key="10">
    <source>
        <dbReference type="Proteomes" id="UP000324159"/>
    </source>
</evidence>
<feature type="transmembrane region" description="Helical" evidence="8">
    <location>
        <begin position="194"/>
        <end position="212"/>
    </location>
</feature>
<dbReference type="PANTHER" id="PTHR20855:SF3">
    <property type="entry name" value="LD03007P"/>
    <property type="match status" value="1"/>
</dbReference>
<dbReference type="NCBIfam" id="TIGR01065">
    <property type="entry name" value="hlyIII"/>
    <property type="match status" value="1"/>
</dbReference>
<feature type="binding site" evidence="7">
    <location>
        <position position="193"/>
    </location>
    <ligand>
        <name>Zn(2+)</name>
        <dbReference type="ChEBI" id="CHEBI:29105"/>
    </ligand>
</feature>
<evidence type="ECO:0000256" key="7">
    <source>
        <dbReference type="PIRSR" id="PIRSR604254-1"/>
    </source>
</evidence>
<dbReference type="GO" id="GO:0140911">
    <property type="term" value="F:pore-forming activity"/>
    <property type="evidence" value="ECO:0007669"/>
    <property type="project" value="InterPro"/>
</dbReference>
<accession>A0A5D3WIH4</accession>